<dbReference type="EMBL" id="CP124543">
    <property type="protein sequence ID" value="WGV26132.1"/>
    <property type="molecule type" value="Genomic_DNA"/>
</dbReference>
<evidence type="ECO:0000313" key="1">
    <source>
        <dbReference type="EMBL" id="WGV26132.1"/>
    </source>
</evidence>
<reference evidence="1 2" key="1">
    <citation type="journal article" date="2023" name="Limnol Oceanogr Lett">
        <title>Environmental adaptations by the intertidal Antarctic cyanobacterium Halotia branconii CENA392 as revealed using long-read genome sequencing.</title>
        <authorList>
            <person name="Dextro R.B."/>
            <person name="Delbaje E."/>
            <person name="Freitas P.N.N."/>
            <person name="Geraldes V."/>
            <person name="Pinto E."/>
            <person name="Long P.F."/>
            <person name="Fiore M.F."/>
        </authorList>
    </citation>
    <scope>NUCLEOTIDE SEQUENCE [LARGE SCALE GENOMIC DNA]</scope>
    <source>
        <strain evidence="1 2">CENA392</strain>
    </source>
</reference>
<sequence>MFLITVLTTDRSTNNFNTSISGSFDSHLLCVSSLAVRDQAGTIAA</sequence>
<gene>
    <name evidence="1" type="ORF">QI031_01030</name>
</gene>
<proteinExistence type="predicted"/>
<dbReference type="AlphaFoldDB" id="A0AAJ6NT48"/>
<organism evidence="1 2">
    <name type="scientific">Halotia branconii CENA392</name>
    <dbReference type="NCBI Taxonomy" id="1539056"/>
    <lineage>
        <taxon>Bacteria</taxon>
        <taxon>Bacillati</taxon>
        <taxon>Cyanobacteriota</taxon>
        <taxon>Cyanophyceae</taxon>
        <taxon>Nostocales</taxon>
        <taxon>Nodulariaceae</taxon>
        <taxon>Halotia</taxon>
    </lineage>
</organism>
<dbReference type="RefSeq" id="WP_281483387.1">
    <property type="nucleotide sequence ID" value="NZ_CP124543.1"/>
</dbReference>
<dbReference type="KEGG" id="hbq:QI031_01030"/>
<evidence type="ECO:0000313" key="2">
    <source>
        <dbReference type="Proteomes" id="UP001223520"/>
    </source>
</evidence>
<protein>
    <submittedName>
        <fullName evidence="1">Uncharacterized protein</fullName>
    </submittedName>
</protein>
<accession>A0AAJ6NT48</accession>
<keyword evidence="2" id="KW-1185">Reference proteome</keyword>
<dbReference type="Proteomes" id="UP001223520">
    <property type="component" value="Chromosome"/>
</dbReference>
<name>A0AAJ6NT48_9CYAN</name>